<evidence type="ECO:0008006" key="4">
    <source>
        <dbReference type="Google" id="ProtNLM"/>
    </source>
</evidence>
<evidence type="ECO:0000313" key="3">
    <source>
        <dbReference type="Proteomes" id="UP000774617"/>
    </source>
</evidence>
<reference evidence="2 3" key="1">
    <citation type="journal article" date="2021" name="Nat. Commun.">
        <title>Genetic determinants of endophytism in the Arabidopsis root mycobiome.</title>
        <authorList>
            <person name="Mesny F."/>
            <person name="Miyauchi S."/>
            <person name="Thiergart T."/>
            <person name="Pickel B."/>
            <person name="Atanasova L."/>
            <person name="Karlsson M."/>
            <person name="Huettel B."/>
            <person name="Barry K.W."/>
            <person name="Haridas S."/>
            <person name="Chen C."/>
            <person name="Bauer D."/>
            <person name="Andreopoulos W."/>
            <person name="Pangilinan J."/>
            <person name="LaButti K."/>
            <person name="Riley R."/>
            <person name="Lipzen A."/>
            <person name="Clum A."/>
            <person name="Drula E."/>
            <person name="Henrissat B."/>
            <person name="Kohler A."/>
            <person name="Grigoriev I.V."/>
            <person name="Martin F.M."/>
            <person name="Hacquard S."/>
        </authorList>
    </citation>
    <scope>NUCLEOTIDE SEQUENCE [LARGE SCALE GENOMIC DNA]</scope>
    <source>
        <strain evidence="2 3">MPI-SDFR-AT-0080</strain>
    </source>
</reference>
<feature type="compositionally biased region" description="Basic and acidic residues" evidence="1">
    <location>
        <begin position="464"/>
        <end position="475"/>
    </location>
</feature>
<feature type="compositionally biased region" description="Polar residues" evidence="1">
    <location>
        <begin position="519"/>
        <end position="534"/>
    </location>
</feature>
<feature type="region of interest" description="Disordered" evidence="1">
    <location>
        <begin position="222"/>
        <end position="268"/>
    </location>
</feature>
<feature type="region of interest" description="Disordered" evidence="1">
    <location>
        <begin position="1"/>
        <end position="60"/>
    </location>
</feature>
<protein>
    <recommendedName>
        <fullName evidence="4">Protein kinase domain-containing protein</fullName>
    </recommendedName>
</protein>
<sequence length="786" mass="89806">MADELEQLRRQLREEQRRREEAETRVAVEERRREEEQRLREEEQRLREEEQRRREEEQRLRQEAEAITRWTNLIEYLEACHKMSLSIKITDDQTLTTQGDVTKPAGRLYPQRIIPWDAFPSDQEDIWAKLSTSPAFASNRVFPSIHQLDHVRSQLDPIDSEDQLRHFARSAVEKPVQKFVEEVYKDDDLRVSLGLQGTVTFESHTNLGRSDGTTVDEAMRDMSISDTSAQTDVSGGRNKRRGKERATSAQAAPSRPREQRKGKGGGRADQFCIYRQEDGPSIPAVAIEYKAPHKLTREEIAVGLSGDIKPHQDVIDKEGDSPEFFSKWLLAAVVTQCFSYMINRGIQYGYVFTGDAIVFLHIPDDPTTVYYYLSVPNVDVQDDDESRLHRTAVAQVSTFVLRALAAEPPPQEWHQAASALDRWAVEYTDKRERKTTRETFSYQPSRWIPSVRSRIRTRSQCLPIDDRARVQRNNDGDSGDGDDSGNSMPPTPTPQRTARSRSCQSSSRQQGKRGIAADRSTNQAGMRAAKSTTKPRVEDRPYCTHDCLLGLVRGGPLDQHCPNIQSHKKRHIKPETFLRLVRRQLATDISVDADCKPLYLRGSRGALFKVRLSSHGYTLVAKGMEECDAHHLQHEDRMYKHVSLVQGKIVPVCVGLADLKIPYYYDCGVYTHMLFLSWAGRPLSRSINQDNKCAFLQEARVMLEGLHRLGVLHKDPALRNILRDDCTGRLMWTDLERAEVCARSPLGPICPNRKRKRPVCKKTNCAEDAFSSEMRQLSAHMARSVY</sequence>
<evidence type="ECO:0000313" key="2">
    <source>
        <dbReference type="EMBL" id="KAH7063228.1"/>
    </source>
</evidence>
<name>A0ABQ8GRX2_9PEZI</name>
<feature type="compositionally biased region" description="Low complexity" evidence="1">
    <location>
        <begin position="495"/>
        <end position="509"/>
    </location>
</feature>
<comment type="caution">
    <text evidence="2">The sequence shown here is derived from an EMBL/GenBank/DDBJ whole genome shotgun (WGS) entry which is preliminary data.</text>
</comment>
<dbReference type="Proteomes" id="UP000774617">
    <property type="component" value="Unassembled WGS sequence"/>
</dbReference>
<proteinExistence type="predicted"/>
<feature type="compositionally biased region" description="Polar residues" evidence="1">
    <location>
        <begin position="224"/>
        <end position="233"/>
    </location>
</feature>
<keyword evidence="3" id="KW-1185">Reference proteome</keyword>
<gene>
    <name evidence="2" type="ORF">B0J12DRAFT_641880</name>
</gene>
<dbReference type="EMBL" id="JAGTJR010000002">
    <property type="protein sequence ID" value="KAH7063228.1"/>
    <property type="molecule type" value="Genomic_DNA"/>
</dbReference>
<evidence type="ECO:0000256" key="1">
    <source>
        <dbReference type="SAM" id="MobiDB-lite"/>
    </source>
</evidence>
<organism evidence="2 3">
    <name type="scientific">Macrophomina phaseolina</name>
    <dbReference type="NCBI Taxonomy" id="35725"/>
    <lineage>
        <taxon>Eukaryota</taxon>
        <taxon>Fungi</taxon>
        <taxon>Dikarya</taxon>
        <taxon>Ascomycota</taxon>
        <taxon>Pezizomycotina</taxon>
        <taxon>Dothideomycetes</taxon>
        <taxon>Dothideomycetes incertae sedis</taxon>
        <taxon>Botryosphaeriales</taxon>
        <taxon>Botryosphaeriaceae</taxon>
        <taxon>Macrophomina</taxon>
    </lineage>
</organism>
<feature type="region of interest" description="Disordered" evidence="1">
    <location>
        <begin position="458"/>
        <end position="537"/>
    </location>
</feature>
<dbReference type="SUPFAM" id="SSF56112">
    <property type="entry name" value="Protein kinase-like (PK-like)"/>
    <property type="match status" value="1"/>
</dbReference>
<accession>A0ABQ8GRX2</accession>
<dbReference type="InterPro" id="IPR011009">
    <property type="entry name" value="Kinase-like_dom_sf"/>
</dbReference>